<keyword evidence="4" id="KW-1185">Reference proteome</keyword>
<dbReference type="OrthoDB" id="561002at2"/>
<evidence type="ECO:0000256" key="1">
    <source>
        <dbReference type="SAM" id="MobiDB-lite"/>
    </source>
</evidence>
<dbReference type="Proteomes" id="UP000292459">
    <property type="component" value="Unassembled WGS sequence"/>
</dbReference>
<name>A0A4Q7EHW3_9CYAN</name>
<feature type="chain" id="PRO_5020326657" description="SPOR domain-containing protein" evidence="2">
    <location>
        <begin position="26"/>
        <end position="243"/>
    </location>
</feature>
<evidence type="ECO:0000313" key="3">
    <source>
        <dbReference type="EMBL" id="RZM82912.1"/>
    </source>
</evidence>
<reference evidence="3 4" key="1">
    <citation type="submission" date="2018-11" db="EMBL/GenBank/DDBJ databases">
        <title>Whole genome sequencing of an environmental sample.</title>
        <authorList>
            <person name="Sarangi A.N."/>
            <person name="Singh D."/>
            <person name="Tripathy S."/>
        </authorList>
    </citation>
    <scope>NUCLEOTIDE SEQUENCE [LARGE SCALE GENOMIC DNA]</scope>
    <source>
        <strain evidence="3 4">Lakshadweep</strain>
    </source>
</reference>
<protein>
    <recommendedName>
        <fullName evidence="5">SPOR domain-containing protein</fullName>
    </recommendedName>
</protein>
<keyword evidence="2" id="KW-0732">Signal</keyword>
<dbReference type="EMBL" id="QVFV01000001">
    <property type="protein sequence ID" value="RZM82912.1"/>
    <property type="molecule type" value="Genomic_DNA"/>
</dbReference>
<dbReference type="AlphaFoldDB" id="A0A4Q7EHW3"/>
<feature type="compositionally biased region" description="Pro residues" evidence="1">
    <location>
        <begin position="128"/>
        <end position="142"/>
    </location>
</feature>
<comment type="caution">
    <text evidence="3">The sequence shown here is derived from an EMBL/GenBank/DDBJ whole genome shotgun (WGS) entry which is preliminary data.</text>
</comment>
<evidence type="ECO:0000313" key="4">
    <source>
        <dbReference type="Proteomes" id="UP000292459"/>
    </source>
</evidence>
<organism evidence="3 4">
    <name type="scientific">Leptolyngbya iicbica LK</name>
    <dbReference type="NCBI Taxonomy" id="2294035"/>
    <lineage>
        <taxon>Bacteria</taxon>
        <taxon>Bacillati</taxon>
        <taxon>Cyanobacteriota</taxon>
        <taxon>Cyanophyceae</taxon>
        <taxon>Leptolyngbyales</taxon>
        <taxon>Leptolyngbyaceae</taxon>
        <taxon>Leptolyngbya group</taxon>
        <taxon>Leptolyngbya</taxon>
        <taxon>Leptolyngbya iicbica</taxon>
    </lineage>
</organism>
<feature type="region of interest" description="Disordered" evidence="1">
    <location>
        <begin position="126"/>
        <end position="145"/>
    </location>
</feature>
<proteinExistence type="predicted"/>
<evidence type="ECO:0008006" key="5">
    <source>
        <dbReference type="Google" id="ProtNLM"/>
    </source>
</evidence>
<feature type="signal peptide" evidence="2">
    <location>
        <begin position="1"/>
        <end position="25"/>
    </location>
</feature>
<accession>A0A4Q7EHW3</accession>
<gene>
    <name evidence="3" type="ORF">DYY88_06865</name>
</gene>
<evidence type="ECO:0000256" key="2">
    <source>
        <dbReference type="SAM" id="SignalP"/>
    </source>
</evidence>
<sequence>MKHLRWWSLALLIAAGSVTAPRAGADEFPPCAPPNANEYLLLVQGDTVEARDRIQNLLPTTTIVSVCRYLDDVVVRAGGFTSLENANAWAQYLTEAEGAQAFVARPAAPGEVTTSTPIAAEPVAPAVTPEPAPAQPTTPEPTPAVTDPVAAAEVAYAPKLLGEGYAVLVNYSNNPDIAKQLQQSLNQPVGLAIYQQRPFLLATQSTDPQAAAQVLQTLSNSRFGAFIVDSSEVVLLSEAVATP</sequence>